<dbReference type="AlphaFoldDB" id="A0A8F5Z8A2"/>
<protein>
    <submittedName>
        <fullName evidence="1">Uncharacterized protein</fullName>
    </submittedName>
</protein>
<gene>
    <name evidence="1" type="primary">orf146-a</name>
</gene>
<proteinExistence type="predicted"/>
<name>A0A8F5Z8A2_9POAL</name>
<dbReference type="EMBL" id="MZ161092">
    <property type="protein sequence ID" value="QXO86974.1"/>
    <property type="molecule type" value="Genomic_DNA"/>
</dbReference>
<sequence length="170" mass="19229">MKHHAGEEIFPSPSRFPCSCQLVLDKSDRVFIIWSKRIRTFACRYQKPMPYHLAILQTVGSWGEGEGRSRARRKRAVQGRGDIASKLQGFPFRTDYNKLATLIETKGQLSALFACNALPIKVGERFHPLLPLLRNTPTKNLGSVAPCIPRRPFRAVRSISRSEKSDNVPI</sequence>
<reference evidence="1" key="1">
    <citation type="submission" date="2021-05" db="EMBL/GenBank/DDBJ databases">
        <title>The first draft genome of feather grasses using SMRT sequencing and its implications in molecular studies of Stipa.</title>
        <authorList>
            <person name="Baiakhmetov E."/>
            <person name="Guyomar C."/>
            <person name="Shelest E."/>
            <person name="Nobis M."/>
            <person name="Gudkova P.D."/>
        </authorList>
    </citation>
    <scope>NUCLEOTIDE SEQUENCE</scope>
</reference>
<evidence type="ECO:0000313" key="1">
    <source>
        <dbReference type="EMBL" id="QXO86974.1"/>
    </source>
</evidence>
<keyword evidence="1" id="KW-0496">Mitochondrion</keyword>
<accession>A0A8F5Z8A2</accession>
<organism evidence="1">
    <name type="scientific">Stipa capillata</name>
    <dbReference type="NCBI Taxonomy" id="665498"/>
    <lineage>
        <taxon>Eukaryota</taxon>
        <taxon>Viridiplantae</taxon>
        <taxon>Streptophyta</taxon>
        <taxon>Embryophyta</taxon>
        <taxon>Tracheophyta</taxon>
        <taxon>Spermatophyta</taxon>
        <taxon>Magnoliopsida</taxon>
        <taxon>Liliopsida</taxon>
        <taxon>Poales</taxon>
        <taxon>Poaceae</taxon>
        <taxon>BOP clade</taxon>
        <taxon>Pooideae</taxon>
        <taxon>Stipodae</taxon>
        <taxon>Stipeae</taxon>
        <taxon>Stipa</taxon>
    </lineage>
</organism>
<geneLocation type="mitochondrion" evidence="1"/>